<organism evidence="4 5">
    <name type="scientific">Agrococcus pavilionensis RW1</name>
    <dbReference type="NCBI Taxonomy" id="1330458"/>
    <lineage>
        <taxon>Bacteria</taxon>
        <taxon>Bacillati</taxon>
        <taxon>Actinomycetota</taxon>
        <taxon>Actinomycetes</taxon>
        <taxon>Micrococcales</taxon>
        <taxon>Microbacteriaceae</taxon>
        <taxon>Agrococcus</taxon>
    </lineage>
</organism>
<sequence length="196" mass="20673">MTSTRERIVAAALELLGTEGARALTHRRVDELAGLPQGSTSNHFRTRAALIDGASDGLVAAELQGLRPMDATTVEELVEQAARAIELVTGALRTATAARLALFLEADRDERLRSRISASRAAYVEVVVAAMRAVGAADPATGAEALMAASEGVILHRIARHDERDPRPLLEVVVRGALAARAAGEAAMPEPPERST</sequence>
<keyword evidence="1 2" id="KW-0238">DNA-binding</keyword>
<evidence type="ECO:0000259" key="3">
    <source>
        <dbReference type="PROSITE" id="PS50977"/>
    </source>
</evidence>
<dbReference type="EMBL" id="ASHR01000035">
    <property type="protein sequence ID" value="ERG63247.1"/>
    <property type="molecule type" value="Genomic_DNA"/>
</dbReference>
<evidence type="ECO:0000313" key="4">
    <source>
        <dbReference type="EMBL" id="ERG63247.1"/>
    </source>
</evidence>
<dbReference type="SUPFAM" id="SSF48498">
    <property type="entry name" value="Tetracyclin repressor-like, C-terminal domain"/>
    <property type="match status" value="1"/>
</dbReference>
<name>U1LMS9_9MICO</name>
<dbReference type="InterPro" id="IPR036271">
    <property type="entry name" value="Tet_transcr_reg_TetR-rel_C_sf"/>
</dbReference>
<feature type="DNA-binding region" description="H-T-H motif" evidence="2">
    <location>
        <begin position="25"/>
        <end position="44"/>
    </location>
</feature>
<gene>
    <name evidence="4" type="ORF">L332_02115</name>
</gene>
<dbReference type="SUPFAM" id="SSF46689">
    <property type="entry name" value="Homeodomain-like"/>
    <property type="match status" value="1"/>
</dbReference>
<dbReference type="GO" id="GO:0003677">
    <property type="term" value="F:DNA binding"/>
    <property type="evidence" value="ECO:0007669"/>
    <property type="project" value="UniProtKB-UniRule"/>
</dbReference>
<dbReference type="Proteomes" id="UP000016462">
    <property type="component" value="Unassembled WGS sequence"/>
</dbReference>
<dbReference type="RefSeq" id="WP_021011488.1">
    <property type="nucleotide sequence ID" value="NZ_ASHR01000035.1"/>
</dbReference>
<evidence type="ECO:0000256" key="1">
    <source>
        <dbReference type="ARBA" id="ARBA00023125"/>
    </source>
</evidence>
<keyword evidence="5" id="KW-1185">Reference proteome</keyword>
<accession>U1LMS9</accession>
<dbReference type="InterPro" id="IPR041583">
    <property type="entry name" value="TetR_C_31"/>
</dbReference>
<dbReference type="OrthoDB" id="7506349at2"/>
<dbReference type="InterPro" id="IPR001647">
    <property type="entry name" value="HTH_TetR"/>
</dbReference>
<dbReference type="Gene3D" id="1.10.357.10">
    <property type="entry name" value="Tetracycline Repressor, domain 2"/>
    <property type="match status" value="1"/>
</dbReference>
<comment type="caution">
    <text evidence="4">The sequence shown here is derived from an EMBL/GenBank/DDBJ whole genome shotgun (WGS) entry which is preliminary data.</text>
</comment>
<dbReference type="AlphaFoldDB" id="U1LMS9"/>
<dbReference type="Pfam" id="PF17940">
    <property type="entry name" value="TetR_C_31"/>
    <property type="match status" value="1"/>
</dbReference>
<evidence type="ECO:0000256" key="2">
    <source>
        <dbReference type="PROSITE-ProRule" id="PRU00335"/>
    </source>
</evidence>
<feature type="domain" description="HTH tetR-type" evidence="3">
    <location>
        <begin position="2"/>
        <end position="62"/>
    </location>
</feature>
<proteinExistence type="predicted"/>
<dbReference type="InterPro" id="IPR009057">
    <property type="entry name" value="Homeodomain-like_sf"/>
</dbReference>
<evidence type="ECO:0000313" key="5">
    <source>
        <dbReference type="Proteomes" id="UP000016462"/>
    </source>
</evidence>
<reference evidence="4 5" key="1">
    <citation type="journal article" date="2013" name="Genome Announc.">
        <title>First draft genome sequence from a member of the genus agrococcus, isolated from modern microbialites.</title>
        <authorList>
            <person name="White R.A.III."/>
            <person name="Grassa C.J."/>
            <person name="Suttle C.A."/>
        </authorList>
    </citation>
    <scope>NUCLEOTIDE SEQUENCE [LARGE SCALE GENOMIC DNA]</scope>
    <source>
        <strain evidence="4 5">RW1</strain>
    </source>
</reference>
<protein>
    <recommendedName>
        <fullName evidence="3">HTH tetR-type domain-containing protein</fullName>
    </recommendedName>
</protein>
<dbReference type="PROSITE" id="PS50977">
    <property type="entry name" value="HTH_TETR_2"/>
    <property type="match status" value="1"/>
</dbReference>